<evidence type="ECO:0000313" key="4">
    <source>
        <dbReference type="Proteomes" id="UP000253941"/>
    </source>
</evidence>
<dbReference type="GO" id="GO:0032259">
    <property type="term" value="P:methylation"/>
    <property type="evidence" value="ECO:0007669"/>
    <property type="project" value="UniProtKB-KW"/>
</dbReference>
<dbReference type="EMBL" id="QPMH01000008">
    <property type="protein sequence ID" value="RDD61989.1"/>
    <property type="molecule type" value="Genomic_DNA"/>
</dbReference>
<reference evidence="3 4" key="1">
    <citation type="submission" date="2018-07" db="EMBL/GenBank/DDBJ databases">
        <title>Venubactetium sediminum gen. nov., sp. nov., isolated from a marine solar saltern.</title>
        <authorList>
            <person name="Wang S."/>
        </authorList>
    </citation>
    <scope>NUCLEOTIDE SEQUENCE [LARGE SCALE GENOMIC DNA]</scope>
    <source>
        <strain evidence="3 4">WD2A32</strain>
    </source>
</reference>
<dbReference type="InterPro" id="IPR050078">
    <property type="entry name" value="Ribosomal_L11_MeTrfase_PrmA"/>
</dbReference>
<gene>
    <name evidence="3" type="ORF">DRB17_10245</name>
</gene>
<accession>A0A369T9I7</accession>
<evidence type="ECO:0000313" key="3">
    <source>
        <dbReference type="EMBL" id="RDD61989.1"/>
    </source>
</evidence>
<organism evidence="3 4">
    <name type="scientific">Ferruginivarius sediminum</name>
    <dbReference type="NCBI Taxonomy" id="2661937"/>
    <lineage>
        <taxon>Bacteria</taxon>
        <taxon>Pseudomonadati</taxon>
        <taxon>Pseudomonadota</taxon>
        <taxon>Alphaproteobacteria</taxon>
        <taxon>Rhodospirillales</taxon>
        <taxon>Rhodospirillaceae</taxon>
        <taxon>Ferruginivarius</taxon>
    </lineage>
</organism>
<evidence type="ECO:0000256" key="1">
    <source>
        <dbReference type="ARBA" id="ARBA00022603"/>
    </source>
</evidence>
<evidence type="ECO:0000256" key="2">
    <source>
        <dbReference type="ARBA" id="ARBA00022679"/>
    </source>
</evidence>
<dbReference type="Gene3D" id="3.40.50.150">
    <property type="entry name" value="Vaccinia Virus protein VP39"/>
    <property type="match status" value="1"/>
</dbReference>
<dbReference type="PANTHER" id="PTHR43648:SF1">
    <property type="entry name" value="ELECTRON TRANSFER FLAVOPROTEIN BETA SUBUNIT LYSINE METHYLTRANSFERASE"/>
    <property type="match status" value="1"/>
</dbReference>
<proteinExistence type="predicted"/>
<dbReference type="Proteomes" id="UP000253941">
    <property type="component" value="Unassembled WGS sequence"/>
</dbReference>
<comment type="caution">
    <text evidence="3">The sequence shown here is derived from an EMBL/GenBank/DDBJ whole genome shotgun (WGS) entry which is preliminary data.</text>
</comment>
<sequence length="185" mass="19703">MMPLWQATEEELAAKGVPPPYWAFAWAGGQALARYLLDRPETVRGKRILDFAAGSGVAGVAAALAGACHVEASEIDAIACAAVGLNAAANDVTVELKREDVIGVTDVGWDVVLAGDVCYEQPMASLVEAWLKSLARSGTVVLLGDPKRNHLPSSGLEKLDRYTVPTTRELEDSDLRNATVWRVCG</sequence>
<keyword evidence="1 3" id="KW-0489">Methyltransferase</keyword>
<keyword evidence="4" id="KW-1185">Reference proteome</keyword>
<dbReference type="Pfam" id="PF06325">
    <property type="entry name" value="PrmA"/>
    <property type="match status" value="1"/>
</dbReference>
<dbReference type="InterPro" id="IPR029063">
    <property type="entry name" value="SAM-dependent_MTases_sf"/>
</dbReference>
<dbReference type="PANTHER" id="PTHR43648">
    <property type="entry name" value="ELECTRON TRANSFER FLAVOPROTEIN BETA SUBUNIT LYSINE METHYLTRANSFERASE"/>
    <property type="match status" value="1"/>
</dbReference>
<protein>
    <submittedName>
        <fullName evidence="3">Methyltransferase</fullName>
    </submittedName>
</protein>
<dbReference type="SUPFAM" id="SSF53335">
    <property type="entry name" value="S-adenosyl-L-methionine-dependent methyltransferases"/>
    <property type="match status" value="1"/>
</dbReference>
<dbReference type="AlphaFoldDB" id="A0A369T9I7"/>
<dbReference type="GO" id="GO:0016279">
    <property type="term" value="F:protein-lysine N-methyltransferase activity"/>
    <property type="evidence" value="ECO:0007669"/>
    <property type="project" value="TreeGrafter"/>
</dbReference>
<name>A0A369T9I7_9PROT</name>
<keyword evidence="2 3" id="KW-0808">Transferase</keyword>